<feature type="chain" id="PRO_5035788263" evidence="1">
    <location>
        <begin position="20"/>
        <end position="142"/>
    </location>
</feature>
<name>A0A8S0X5Z2_CYCAE</name>
<protein>
    <submittedName>
        <fullName evidence="2">Uncharacterized protein</fullName>
    </submittedName>
</protein>
<dbReference type="EMBL" id="CACVBS010000067">
    <property type="protein sequence ID" value="CAA7268262.1"/>
    <property type="molecule type" value="Genomic_DNA"/>
</dbReference>
<gene>
    <name evidence="2" type="ORF">AAE3_LOCUS10461</name>
</gene>
<dbReference type="Proteomes" id="UP000467700">
    <property type="component" value="Unassembled WGS sequence"/>
</dbReference>
<dbReference type="AlphaFoldDB" id="A0A8S0X5Z2"/>
<keyword evidence="1" id="KW-0732">Signal</keyword>
<sequence>MVQILTVTLVFSAAAAVSAAPAKRPSIMKKLLPWKKGLLATPGRRPNFRPRPREFDEAELAEREPFLPLLFGAARIAKGVVGAVRGRRKRDLEFDDELTLRELDDILDARNEMEIDAREFEDYDLYEREFYDVEEREIDELD</sequence>
<accession>A0A8S0X5Z2</accession>
<comment type="caution">
    <text evidence="2">The sequence shown here is derived from an EMBL/GenBank/DDBJ whole genome shotgun (WGS) entry which is preliminary data.</text>
</comment>
<reference evidence="2 3" key="1">
    <citation type="submission" date="2020-01" db="EMBL/GenBank/DDBJ databases">
        <authorList>
            <person name="Gupta K D."/>
        </authorList>
    </citation>
    <scope>NUCLEOTIDE SEQUENCE [LARGE SCALE GENOMIC DNA]</scope>
</reference>
<dbReference type="OrthoDB" id="10458287at2759"/>
<organism evidence="2 3">
    <name type="scientific">Cyclocybe aegerita</name>
    <name type="common">Black poplar mushroom</name>
    <name type="synonym">Agrocybe aegerita</name>
    <dbReference type="NCBI Taxonomy" id="1973307"/>
    <lineage>
        <taxon>Eukaryota</taxon>
        <taxon>Fungi</taxon>
        <taxon>Dikarya</taxon>
        <taxon>Basidiomycota</taxon>
        <taxon>Agaricomycotina</taxon>
        <taxon>Agaricomycetes</taxon>
        <taxon>Agaricomycetidae</taxon>
        <taxon>Agaricales</taxon>
        <taxon>Agaricineae</taxon>
        <taxon>Bolbitiaceae</taxon>
        <taxon>Cyclocybe</taxon>
    </lineage>
</organism>
<feature type="signal peptide" evidence="1">
    <location>
        <begin position="1"/>
        <end position="19"/>
    </location>
</feature>
<keyword evidence="3" id="KW-1185">Reference proteome</keyword>
<evidence type="ECO:0000313" key="3">
    <source>
        <dbReference type="Proteomes" id="UP000467700"/>
    </source>
</evidence>
<evidence type="ECO:0000313" key="2">
    <source>
        <dbReference type="EMBL" id="CAA7268262.1"/>
    </source>
</evidence>
<evidence type="ECO:0000256" key="1">
    <source>
        <dbReference type="SAM" id="SignalP"/>
    </source>
</evidence>
<proteinExistence type="predicted"/>